<dbReference type="AlphaFoldDB" id="A0A930KL91"/>
<protein>
    <submittedName>
        <fullName evidence="1">Eco47II family restriction endonuclease</fullName>
    </submittedName>
</protein>
<gene>
    <name evidence="1" type="ORF">HXO56_10585</name>
</gene>
<dbReference type="GO" id="GO:0003677">
    <property type="term" value="F:DNA binding"/>
    <property type="evidence" value="ECO:0007669"/>
    <property type="project" value="InterPro"/>
</dbReference>
<organism evidence="1 2">
    <name type="scientific">Rothia dentocariosa</name>
    <dbReference type="NCBI Taxonomy" id="2047"/>
    <lineage>
        <taxon>Bacteria</taxon>
        <taxon>Bacillati</taxon>
        <taxon>Actinomycetota</taxon>
        <taxon>Actinomycetes</taxon>
        <taxon>Micrococcales</taxon>
        <taxon>Micrococcaceae</taxon>
        <taxon>Rothia</taxon>
    </lineage>
</organism>
<accession>A0A930KL91</accession>
<dbReference type="GO" id="GO:0009036">
    <property type="term" value="F:type II site-specific deoxyribonuclease activity"/>
    <property type="evidence" value="ECO:0007669"/>
    <property type="project" value="InterPro"/>
</dbReference>
<dbReference type="Proteomes" id="UP000769484">
    <property type="component" value="Unassembled WGS sequence"/>
</dbReference>
<proteinExistence type="predicted"/>
<evidence type="ECO:0000313" key="2">
    <source>
        <dbReference type="Proteomes" id="UP000769484"/>
    </source>
</evidence>
<keyword evidence="1" id="KW-0255">Endonuclease</keyword>
<dbReference type="Pfam" id="PF09553">
    <property type="entry name" value="RE_Eco47II"/>
    <property type="match status" value="1"/>
</dbReference>
<reference evidence="1" key="1">
    <citation type="submission" date="2020-04" db="EMBL/GenBank/DDBJ databases">
        <title>Deep metagenomics examines the oral microbiome during advanced dental caries in children, revealing novel taxa and co-occurrences with host molecules.</title>
        <authorList>
            <person name="Baker J.L."/>
            <person name="Morton J.T."/>
            <person name="Dinis M."/>
            <person name="Alvarez R."/>
            <person name="Tran N.C."/>
            <person name="Knight R."/>
            <person name="Edlund A."/>
        </authorList>
    </citation>
    <scope>NUCLEOTIDE SEQUENCE</scope>
    <source>
        <strain evidence="1">JCVI_47_bin.4</strain>
    </source>
</reference>
<sequence>MHDYGLSWIDNEKLYNVTKDTLVSSFKKQKEEFDPYNNKNVIDPVSAVFHMFVLGLDFEEWESYERLRQVGKTLQNAIGNWHQKVLGLAKNWEDKGTKGVYDLESKTKLTGFEPKPENPKIVIAEVKNKFNTIKGDTQHNYHEKLREQIGSRGKDATAYLIQIVPKNKERYNKPWVPPNSKENIYIRHIDGHSAYDLLFSHPGALKELYDALPNILSDIVSELDPKDFNISRSDIEKLSKLFASTY</sequence>
<dbReference type="EMBL" id="JABZXJ010000063">
    <property type="protein sequence ID" value="MBF1650511.1"/>
    <property type="molecule type" value="Genomic_DNA"/>
</dbReference>
<dbReference type="InterPro" id="IPR019057">
    <property type="entry name" value="Restrct_endonuc_II_Eco47II"/>
</dbReference>
<name>A0A930KL91_9MICC</name>
<keyword evidence="1" id="KW-0378">Hydrolase</keyword>
<evidence type="ECO:0000313" key="1">
    <source>
        <dbReference type="EMBL" id="MBF1650511.1"/>
    </source>
</evidence>
<dbReference type="GO" id="GO:0009307">
    <property type="term" value="P:DNA restriction-modification system"/>
    <property type="evidence" value="ECO:0007669"/>
    <property type="project" value="InterPro"/>
</dbReference>
<comment type="caution">
    <text evidence="1">The sequence shown here is derived from an EMBL/GenBank/DDBJ whole genome shotgun (WGS) entry which is preliminary data.</text>
</comment>
<keyword evidence="1" id="KW-0540">Nuclease</keyword>